<accession>A0A7G5EEG8</accession>
<reference evidence="2 3" key="1">
    <citation type="journal article" date="2020" name="G3 (Bethesda)">
        <title>CeMbio - The Caenorhabditis elegans Microbiome Resource.</title>
        <authorList>
            <person name="Dirksen P."/>
            <person name="Assie A."/>
            <person name="Zimmermann J."/>
            <person name="Zhang F."/>
            <person name="Tietje A.M."/>
            <person name="Marsh S.A."/>
            <person name="Felix M.A."/>
            <person name="Shapira M."/>
            <person name="Kaleta C."/>
            <person name="Schulenburg H."/>
            <person name="Samuel B."/>
        </authorList>
    </citation>
    <scope>NUCLEOTIDE SEQUENCE [LARGE SCALE GENOMIC DNA]</scope>
    <source>
        <strain evidence="2 3">BIGb0172</strain>
    </source>
</reference>
<protein>
    <submittedName>
        <fullName evidence="2">PilW family protein</fullName>
    </submittedName>
</protein>
<sequence>MQGFTIIEIMIGLAIGLLTLLAIYKLFATSEGRRRTTAAVSQAQTAGALALFAIERDIRSAGLGFAGMDPAYLGCAVQAYKRTGRDPAQYSFPLMPVQIVNGSELRVLTGSSTNMFIGARYSASASGVFTMERSNAGFQAGDVVVGTSDTDPGNCLLMEVTAGAGSDITGPGGVAEDDPTVRHLSSGYTSFYTGASVTPERNGGSSVDMLDGGATSLGEGWLFSLGNRPTRNVWRVQDNQLMRYNFLDETDTKSVGVAEDVLQMVAEYGFDKDGSGKIDKDNEWTGVDAELVASKLDRLMAVRVAILVRSSQYERDAVTSAAPKWANGSKDFVMGSGDDWPHYRYRVYESVIPLRNTIWGQQQ</sequence>
<dbReference type="Proteomes" id="UP000515240">
    <property type="component" value="Chromosome"/>
</dbReference>
<feature type="transmembrane region" description="Helical" evidence="1">
    <location>
        <begin position="6"/>
        <end position="27"/>
    </location>
</feature>
<evidence type="ECO:0000313" key="3">
    <source>
        <dbReference type="Proteomes" id="UP000515240"/>
    </source>
</evidence>
<name>A0A7G5EEG8_9BURK</name>
<dbReference type="Pfam" id="PF16074">
    <property type="entry name" value="PilW"/>
    <property type="match status" value="1"/>
</dbReference>
<keyword evidence="1" id="KW-0812">Transmembrane</keyword>
<keyword evidence="3" id="KW-1185">Reference proteome</keyword>
<dbReference type="InterPro" id="IPR032092">
    <property type="entry name" value="PilW"/>
</dbReference>
<keyword evidence="1" id="KW-0472">Membrane</keyword>
<dbReference type="EMBL" id="CP058554">
    <property type="protein sequence ID" value="QMV72393.1"/>
    <property type="molecule type" value="Genomic_DNA"/>
</dbReference>
<dbReference type="RefSeq" id="WP_182326812.1">
    <property type="nucleotide sequence ID" value="NZ_CP058554.1"/>
</dbReference>
<gene>
    <name evidence="2" type="ORF">HS961_05855</name>
</gene>
<keyword evidence="1" id="KW-1133">Transmembrane helix</keyword>
<proteinExistence type="predicted"/>
<dbReference type="AlphaFoldDB" id="A0A7G5EEG8"/>
<dbReference type="KEGG" id="cpis:HS961_05855"/>
<evidence type="ECO:0000313" key="2">
    <source>
        <dbReference type="EMBL" id="QMV72393.1"/>
    </source>
</evidence>
<dbReference type="GO" id="GO:0043683">
    <property type="term" value="P:type IV pilus assembly"/>
    <property type="evidence" value="ECO:0007669"/>
    <property type="project" value="InterPro"/>
</dbReference>
<organism evidence="2 3">
    <name type="scientific">Comamonas piscis</name>
    <dbReference type="NCBI Taxonomy" id="1562974"/>
    <lineage>
        <taxon>Bacteria</taxon>
        <taxon>Pseudomonadati</taxon>
        <taxon>Pseudomonadota</taxon>
        <taxon>Betaproteobacteria</taxon>
        <taxon>Burkholderiales</taxon>
        <taxon>Comamonadaceae</taxon>
        <taxon>Comamonas</taxon>
    </lineage>
</organism>
<evidence type="ECO:0000256" key="1">
    <source>
        <dbReference type="SAM" id="Phobius"/>
    </source>
</evidence>